<dbReference type="SUPFAM" id="SSF53756">
    <property type="entry name" value="UDP-Glycosyltransferase/glycogen phosphorylase"/>
    <property type="match status" value="1"/>
</dbReference>
<dbReference type="STRING" id="980561.A1359_17165"/>
<dbReference type="Proteomes" id="UP000078476">
    <property type="component" value="Unassembled WGS sequence"/>
</dbReference>
<keyword evidence="7" id="KW-1185">Reference proteome</keyword>
<dbReference type="Gene3D" id="3.40.50.2000">
    <property type="entry name" value="Glycogen Phosphorylase B"/>
    <property type="match status" value="2"/>
</dbReference>
<protein>
    <recommendedName>
        <fullName evidence="4">lipopolysaccharide heptosyltransferase II</fullName>
        <ecNumber evidence="4">2.4.99.24</ecNumber>
    </recommendedName>
</protein>
<proteinExistence type="inferred from homology"/>
<dbReference type="InterPro" id="IPR011910">
    <property type="entry name" value="RfaF"/>
</dbReference>
<comment type="catalytic activity">
    <reaction evidence="5">
        <text>an L-alpha-D-Hep-(1-&gt;5)-[alpha-Kdo-(2-&gt;4)]-alpha-Kdo-(2-&gt;6)-lipid A + ADP-L-glycero-beta-D-manno-heptose = an L-alpha-D-Hep-(1-&gt;3)-L-alpha-D-Hep-(1-&gt;5)-[alpha-Kdo-(2-&gt;4)]-alpha-Kdo-(2-&gt;6)-lipid A + ADP + H(+)</text>
        <dbReference type="Rhea" id="RHEA:74071"/>
        <dbReference type="ChEBI" id="CHEBI:15378"/>
        <dbReference type="ChEBI" id="CHEBI:61506"/>
        <dbReference type="ChEBI" id="CHEBI:193068"/>
        <dbReference type="ChEBI" id="CHEBI:193069"/>
        <dbReference type="ChEBI" id="CHEBI:456216"/>
        <dbReference type="EC" id="2.4.99.24"/>
    </reaction>
</comment>
<organism evidence="6 7">
    <name type="scientific">Methylomonas lenta</name>
    <dbReference type="NCBI Taxonomy" id="980561"/>
    <lineage>
        <taxon>Bacteria</taxon>
        <taxon>Pseudomonadati</taxon>
        <taxon>Pseudomonadota</taxon>
        <taxon>Gammaproteobacteria</taxon>
        <taxon>Methylococcales</taxon>
        <taxon>Methylococcaceae</taxon>
        <taxon>Methylomonas</taxon>
    </lineage>
</organism>
<accession>A0A177MWX6</accession>
<dbReference type="EMBL" id="LUUI01000157">
    <property type="protein sequence ID" value="OAI10218.1"/>
    <property type="molecule type" value="Genomic_DNA"/>
</dbReference>
<evidence type="ECO:0000256" key="2">
    <source>
        <dbReference type="ARBA" id="ARBA00022679"/>
    </source>
</evidence>
<evidence type="ECO:0000313" key="7">
    <source>
        <dbReference type="Proteomes" id="UP000078476"/>
    </source>
</evidence>
<dbReference type="InterPro" id="IPR051199">
    <property type="entry name" value="LPS_LOS_Heptosyltrfase"/>
</dbReference>
<dbReference type="InterPro" id="IPR002201">
    <property type="entry name" value="Glyco_trans_9"/>
</dbReference>
<dbReference type="GO" id="GO:0009244">
    <property type="term" value="P:lipopolysaccharide core region biosynthetic process"/>
    <property type="evidence" value="ECO:0007669"/>
    <property type="project" value="TreeGrafter"/>
</dbReference>
<comment type="similarity">
    <text evidence="3">Belongs to the glycosyltransferase 9 family.</text>
</comment>
<dbReference type="PANTHER" id="PTHR30160:SF7">
    <property type="entry name" value="ADP-HEPTOSE--LPS HEPTOSYLTRANSFERASE 2"/>
    <property type="match status" value="1"/>
</dbReference>
<comment type="caution">
    <text evidence="6">The sequence shown here is derived from an EMBL/GenBank/DDBJ whole genome shotgun (WGS) entry which is preliminary data.</text>
</comment>
<dbReference type="GO" id="GO:0008713">
    <property type="term" value="F:ADP-heptose-lipopolysaccharide heptosyltransferase activity"/>
    <property type="evidence" value="ECO:0007669"/>
    <property type="project" value="UniProtKB-EC"/>
</dbReference>
<evidence type="ECO:0000313" key="6">
    <source>
        <dbReference type="EMBL" id="OAI10218.1"/>
    </source>
</evidence>
<dbReference type="EC" id="2.4.99.24" evidence="4"/>
<evidence type="ECO:0000256" key="4">
    <source>
        <dbReference type="ARBA" id="ARBA00044042"/>
    </source>
</evidence>
<evidence type="ECO:0000256" key="5">
    <source>
        <dbReference type="ARBA" id="ARBA00047503"/>
    </source>
</evidence>
<keyword evidence="1" id="KW-0328">Glycosyltransferase</keyword>
<evidence type="ECO:0000256" key="1">
    <source>
        <dbReference type="ARBA" id="ARBA00022676"/>
    </source>
</evidence>
<dbReference type="Pfam" id="PF01075">
    <property type="entry name" value="Glyco_transf_9"/>
    <property type="match status" value="1"/>
</dbReference>
<reference evidence="6 7" key="1">
    <citation type="submission" date="2016-03" db="EMBL/GenBank/DDBJ databases">
        <authorList>
            <person name="Ploux O."/>
        </authorList>
    </citation>
    <scope>NUCLEOTIDE SEQUENCE [LARGE SCALE GENOMIC DNA]</scope>
    <source>
        <strain evidence="6 7">R-45370</strain>
    </source>
</reference>
<dbReference type="PANTHER" id="PTHR30160">
    <property type="entry name" value="TETRAACYLDISACCHARIDE 4'-KINASE-RELATED"/>
    <property type="match status" value="1"/>
</dbReference>
<name>A0A177MWX6_9GAMM</name>
<evidence type="ECO:0000256" key="3">
    <source>
        <dbReference type="ARBA" id="ARBA00043995"/>
    </source>
</evidence>
<dbReference type="FunFam" id="3.40.50.2000:FF:000023">
    <property type="entry name" value="ADP-heptose--LPS heptosyltransferase II"/>
    <property type="match status" value="1"/>
</dbReference>
<dbReference type="CDD" id="cd03789">
    <property type="entry name" value="GT9_LPS_heptosyltransferase"/>
    <property type="match status" value="1"/>
</dbReference>
<dbReference type="AlphaFoldDB" id="A0A177MWX6"/>
<dbReference type="GO" id="GO:0005829">
    <property type="term" value="C:cytosol"/>
    <property type="evidence" value="ECO:0007669"/>
    <property type="project" value="TreeGrafter"/>
</dbReference>
<sequence>MVMAQSLFIRLKQQHPDCQIDVIAPPGTLALLSYMPEVTLAFEMPVKRGKLGLLTRIKLGQDLQKHHYDQAILLPNTWKSALTPFFANIPLRTGYVGEFRWGLLNDAHRLDKTKLTKTVQRFVALAPQSNTNKLTDFPKPAFKINPERQKQVLEKYKLSENRKILALCPGAEYGEAKRWPAGHFAEVARQQIKLGWQVWLLGSAKDQTVTEEINQLTNNACIDFAGKTSLGEAVDLLSLVDAVVSNDSGLMHVASALSKNLIAIYGSSDPTFTPPLNDKAKILYAGLSCSPCFKRVCPLGHTDCLTNIRASSVIDELNSLLSLEN</sequence>
<dbReference type="NCBIfam" id="TIGR02195">
    <property type="entry name" value="heptsyl_trn_II"/>
    <property type="match status" value="1"/>
</dbReference>
<gene>
    <name evidence="6" type="ORF">A1359_17165</name>
</gene>
<keyword evidence="2 6" id="KW-0808">Transferase</keyword>